<dbReference type="InterPro" id="IPR044538">
    <property type="entry name" value="Vta1-like"/>
</dbReference>
<dbReference type="RefSeq" id="XP_069199987.1">
    <property type="nucleotide sequence ID" value="XM_069347117.1"/>
</dbReference>
<organism evidence="12 13">
    <name type="scientific">Neodothiora populina</name>
    <dbReference type="NCBI Taxonomy" id="2781224"/>
    <lineage>
        <taxon>Eukaryota</taxon>
        <taxon>Fungi</taxon>
        <taxon>Dikarya</taxon>
        <taxon>Ascomycota</taxon>
        <taxon>Pezizomycotina</taxon>
        <taxon>Dothideomycetes</taxon>
        <taxon>Dothideomycetidae</taxon>
        <taxon>Dothideales</taxon>
        <taxon>Dothioraceae</taxon>
        <taxon>Neodothiora</taxon>
    </lineage>
</organism>
<evidence type="ECO:0000256" key="4">
    <source>
        <dbReference type="ARBA" id="ARBA00022448"/>
    </source>
</evidence>
<dbReference type="PANTHER" id="PTHR46009">
    <property type="entry name" value="VACUOLAR PROTEIN SORTING-ASSOCIATED PROTEIN VTA1 HOMOLOG"/>
    <property type="match status" value="1"/>
</dbReference>
<protein>
    <recommendedName>
        <fullName evidence="14">DUF605-domain-containing protein</fullName>
    </recommendedName>
</protein>
<reference evidence="12 13" key="1">
    <citation type="submission" date="2024-07" db="EMBL/GenBank/DDBJ databases">
        <title>Draft sequence of the Neodothiora populina.</title>
        <authorList>
            <person name="Drown D.D."/>
            <person name="Schuette U.S."/>
            <person name="Buechlein A.B."/>
            <person name="Rusch D.R."/>
            <person name="Winton L.W."/>
            <person name="Adams G.A."/>
        </authorList>
    </citation>
    <scope>NUCLEOTIDE SEQUENCE [LARGE SCALE GENOMIC DNA]</scope>
    <source>
        <strain evidence="12 13">CPC 39397</strain>
    </source>
</reference>
<dbReference type="InterPro" id="IPR041212">
    <property type="entry name" value="Vta1_C"/>
</dbReference>
<sequence>MASALPAPLKIKDIVPFVTRAVQLEKYKPIISYWCYYYIVDQILAKGLHTASDECMNYTTTLMDKLEQFKTEQAGNDAITDDVAAKAYVEQFALETFQRGDTAIHTNNASRQTIDTFQAASTFFDLLNMPIWAPVDPELAAKSKYAKYHAVRIAKAIKAGDDPNASNPVAEEPAIQDPMSGLEEAAPSSSAYVPPTVESAPESKQPSRPGSVVQANPTSPPSATPMAPDAPFENMHSPSAATEASRTGSVGGGYFPSVPTFTSDDAQPTAPTAAPDTSTPADFYKQPSQAPVVAPTPVPAVPAPPPTIPQNAPLPPAQAVPTGGYRTDDASVTLATRHAKFAMSALNFDDVNTAVKELRLALQTLGAQ</sequence>
<evidence type="ECO:0000259" key="10">
    <source>
        <dbReference type="Pfam" id="PF04652"/>
    </source>
</evidence>
<dbReference type="PANTHER" id="PTHR46009:SF1">
    <property type="entry name" value="VACUOLAR PROTEIN SORTING-ASSOCIATED PROTEIN VTA1 HOMOLOG"/>
    <property type="match status" value="1"/>
</dbReference>
<gene>
    <name evidence="12" type="ORF">AAFC00_007064</name>
</gene>
<proteinExistence type="inferred from homology"/>
<evidence type="ECO:0000259" key="11">
    <source>
        <dbReference type="Pfam" id="PF18097"/>
    </source>
</evidence>
<feature type="compositionally biased region" description="Polar residues" evidence="9">
    <location>
        <begin position="236"/>
        <end position="248"/>
    </location>
</feature>
<dbReference type="Gene3D" id="1.25.40.270">
    <property type="entry name" value="Vacuolar protein sorting-associated protein vta1"/>
    <property type="match status" value="1"/>
</dbReference>
<feature type="compositionally biased region" description="Low complexity" evidence="9">
    <location>
        <begin position="262"/>
        <end position="293"/>
    </location>
</feature>
<name>A0ABR3PCD0_9PEZI</name>
<keyword evidence="5" id="KW-0963">Cytoplasm</keyword>
<dbReference type="Pfam" id="PF18097">
    <property type="entry name" value="Vta1_C"/>
    <property type="match status" value="1"/>
</dbReference>
<evidence type="ECO:0000256" key="5">
    <source>
        <dbReference type="ARBA" id="ARBA00022490"/>
    </source>
</evidence>
<keyword evidence="6" id="KW-0967">Endosome</keyword>
<comment type="caution">
    <text evidence="12">The sequence shown here is derived from an EMBL/GenBank/DDBJ whole genome shotgun (WGS) entry which is preliminary data.</text>
</comment>
<comment type="similarity">
    <text evidence="3">Belongs to the VTA1 family.</text>
</comment>
<dbReference type="InterPro" id="IPR039431">
    <property type="entry name" value="Vta1/CALS_N"/>
</dbReference>
<evidence type="ECO:0000256" key="2">
    <source>
        <dbReference type="ARBA" id="ARBA00004496"/>
    </source>
</evidence>
<evidence type="ECO:0000256" key="6">
    <source>
        <dbReference type="ARBA" id="ARBA00022753"/>
    </source>
</evidence>
<accession>A0ABR3PCD0</accession>
<dbReference type="EMBL" id="JBFMKM010000010">
    <property type="protein sequence ID" value="KAL1303712.1"/>
    <property type="molecule type" value="Genomic_DNA"/>
</dbReference>
<keyword evidence="13" id="KW-1185">Reference proteome</keyword>
<evidence type="ECO:0008006" key="14">
    <source>
        <dbReference type="Google" id="ProtNLM"/>
    </source>
</evidence>
<feature type="domain" description="Vta1/callose synthase N-terminal" evidence="10">
    <location>
        <begin position="14"/>
        <end position="158"/>
    </location>
</feature>
<dbReference type="Proteomes" id="UP001562354">
    <property type="component" value="Unassembled WGS sequence"/>
</dbReference>
<keyword evidence="4" id="KW-0813">Transport</keyword>
<evidence type="ECO:0000256" key="7">
    <source>
        <dbReference type="ARBA" id="ARBA00022927"/>
    </source>
</evidence>
<feature type="compositionally biased region" description="Pro residues" evidence="9">
    <location>
        <begin position="294"/>
        <end position="318"/>
    </location>
</feature>
<comment type="subcellular location">
    <subcellularLocation>
        <location evidence="2">Cytoplasm</location>
    </subcellularLocation>
    <subcellularLocation>
        <location evidence="1">Endosome membrane</location>
        <topology evidence="1">Peripheral membrane protein</topology>
    </subcellularLocation>
</comment>
<evidence type="ECO:0000256" key="3">
    <source>
        <dbReference type="ARBA" id="ARBA00007895"/>
    </source>
</evidence>
<feature type="domain" description="Vta1 C-terminal" evidence="11">
    <location>
        <begin position="332"/>
        <end position="365"/>
    </location>
</feature>
<evidence type="ECO:0000313" key="12">
    <source>
        <dbReference type="EMBL" id="KAL1303712.1"/>
    </source>
</evidence>
<evidence type="ECO:0000313" key="13">
    <source>
        <dbReference type="Proteomes" id="UP001562354"/>
    </source>
</evidence>
<evidence type="ECO:0000256" key="1">
    <source>
        <dbReference type="ARBA" id="ARBA00004481"/>
    </source>
</evidence>
<dbReference type="Gene3D" id="1.20.5.420">
    <property type="entry name" value="Immunoglobulin FC, subunit C"/>
    <property type="match status" value="1"/>
</dbReference>
<keyword evidence="8" id="KW-0472">Membrane</keyword>
<evidence type="ECO:0000256" key="8">
    <source>
        <dbReference type="ARBA" id="ARBA00023136"/>
    </source>
</evidence>
<dbReference type="GeneID" id="95980763"/>
<feature type="region of interest" description="Disordered" evidence="9">
    <location>
        <begin position="181"/>
        <end position="325"/>
    </location>
</feature>
<dbReference type="Pfam" id="PF04652">
    <property type="entry name" value="Vta1"/>
    <property type="match status" value="1"/>
</dbReference>
<evidence type="ECO:0000256" key="9">
    <source>
        <dbReference type="SAM" id="MobiDB-lite"/>
    </source>
</evidence>
<dbReference type="InterPro" id="IPR023175">
    <property type="entry name" value="Vta1/CALS_N_sf"/>
</dbReference>
<keyword evidence="7" id="KW-0653">Protein transport</keyword>